<dbReference type="GO" id="GO:0030151">
    <property type="term" value="F:molybdenum ion binding"/>
    <property type="evidence" value="ECO:0007669"/>
    <property type="project" value="InterPro"/>
</dbReference>
<evidence type="ECO:0000259" key="2">
    <source>
        <dbReference type="PROSITE" id="PS51340"/>
    </source>
</evidence>
<dbReference type="SUPFAM" id="SSF50800">
    <property type="entry name" value="PK beta-barrel domain-like"/>
    <property type="match status" value="1"/>
</dbReference>
<organism evidence="3">
    <name type="scientific">Alexandrium monilatum</name>
    <dbReference type="NCBI Taxonomy" id="311494"/>
    <lineage>
        <taxon>Eukaryota</taxon>
        <taxon>Sar</taxon>
        <taxon>Alveolata</taxon>
        <taxon>Dinophyceae</taxon>
        <taxon>Gonyaulacales</taxon>
        <taxon>Pyrocystaceae</taxon>
        <taxon>Alexandrium</taxon>
    </lineage>
</organism>
<dbReference type="PROSITE" id="PS51340">
    <property type="entry name" value="MOSC"/>
    <property type="match status" value="1"/>
</dbReference>
<sequence>MSALQLEGHALLPGTCGENLLLGGIDWKQVVPGTRLEVGSVLLEVTQYSSPCYKQAFNFKGGQYKAISQTRHPGRSRVYCAVLIPGKVRLGDAVRLHLTSRGAKAYSQNASVLGRRPPRLLPGGGELLQGPWLAAAALGLGLLLGRLWAGASRRQ</sequence>
<keyword evidence="1" id="KW-1133">Transmembrane helix</keyword>
<evidence type="ECO:0000256" key="1">
    <source>
        <dbReference type="SAM" id="Phobius"/>
    </source>
</evidence>
<dbReference type="Pfam" id="PF03473">
    <property type="entry name" value="MOSC"/>
    <property type="match status" value="1"/>
</dbReference>
<dbReference type="Gene3D" id="2.40.33.20">
    <property type="entry name" value="PK beta-barrel domain-like"/>
    <property type="match status" value="1"/>
</dbReference>
<dbReference type="GO" id="GO:0030170">
    <property type="term" value="F:pyridoxal phosphate binding"/>
    <property type="evidence" value="ECO:0007669"/>
    <property type="project" value="InterPro"/>
</dbReference>
<dbReference type="InterPro" id="IPR052353">
    <property type="entry name" value="Benzoxazolinone_Detox_Enz"/>
</dbReference>
<keyword evidence="1" id="KW-0812">Transmembrane</keyword>
<feature type="domain" description="MOSC" evidence="2">
    <location>
        <begin position="1"/>
        <end position="97"/>
    </location>
</feature>
<gene>
    <name evidence="3" type="ORF">AMON00008_LOCUS18494</name>
</gene>
<reference evidence="3" key="1">
    <citation type="submission" date="2021-01" db="EMBL/GenBank/DDBJ databases">
        <authorList>
            <person name="Corre E."/>
            <person name="Pelletier E."/>
            <person name="Niang G."/>
            <person name="Scheremetjew M."/>
            <person name="Finn R."/>
            <person name="Kale V."/>
            <person name="Holt S."/>
            <person name="Cochrane G."/>
            <person name="Meng A."/>
            <person name="Brown T."/>
            <person name="Cohen L."/>
        </authorList>
    </citation>
    <scope>NUCLEOTIDE SEQUENCE</scope>
    <source>
        <strain evidence="3">CCMP3105</strain>
    </source>
</reference>
<accession>A0A7S4QD42</accession>
<dbReference type="PANTHER" id="PTHR30212">
    <property type="entry name" value="PROTEIN YIIM"/>
    <property type="match status" value="1"/>
</dbReference>
<dbReference type="InterPro" id="IPR011037">
    <property type="entry name" value="Pyrv_Knase-like_insert_dom_sf"/>
</dbReference>
<dbReference type="PANTHER" id="PTHR30212:SF2">
    <property type="entry name" value="PROTEIN YIIM"/>
    <property type="match status" value="1"/>
</dbReference>
<name>A0A7S4QD42_9DINO</name>
<dbReference type="EMBL" id="HBNR01027297">
    <property type="protein sequence ID" value="CAE4579915.1"/>
    <property type="molecule type" value="Transcribed_RNA"/>
</dbReference>
<proteinExistence type="predicted"/>
<protein>
    <recommendedName>
        <fullName evidence="2">MOSC domain-containing protein</fullName>
    </recommendedName>
</protein>
<dbReference type="InterPro" id="IPR005302">
    <property type="entry name" value="MoCF_Sase_C"/>
</dbReference>
<feature type="transmembrane region" description="Helical" evidence="1">
    <location>
        <begin position="130"/>
        <end position="149"/>
    </location>
</feature>
<dbReference type="GO" id="GO:0003824">
    <property type="term" value="F:catalytic activity"/>
    <property type="evidence" value="ECO:0007669"/>
    <property type="project" value="InterPro"/>
</dbReference>
<evidence type="ECO:0000313" key="3">
    <source>
        <dbReference type="EMBL" id="CAE4579915.1"/>
    </source>
</evidence>
<keyword evidence="1" id="KW-0472">Membrane</keyword>
<dbReference type="AlphaFoldDB" id="A0A7S4QD42"/>